<evidence type="ECO:0000313" key="2">
    <source>
        <dbReference type="EMBL" id="VWD64181.1"/>
    </source>
</evidence>
<dbReference type="Proteomes" id="UP000494109">
    <property type="component" value="Unassembled WGS sequence"/>
</dbReference>
<feature type="domain" description="VOC" evidence="1">
    <location>
        <begin position="155"/>
        <end position="272"/>
    </location>
</feature>
<proteinExistence type="predicted"/>
<keyword evidence="2" id="KW-0223">Dioxygenase</keyword>
<reference evidence="2 3" key="1">
    <citation type="submission" date="2019-09" db="EMBL/GenBank/DDBJ databases">
        <authorList>
            <person name="Depoorter E."/>
        </authorList>
    </citation>
    <scope>NUCLEOTIDE SEQUENCE [LARGE SCALE GENOMIC DNA]</scope>
    <source>
        <strain evidence="2">R-71033</strain>
    </source>
</reference>
<sequence>MNILGPDALVLGVDDVAACAQFLSDYGLQPVGVTATGGRFAALDGTAVVIAAKDDPALPAPLPTGAMLRKTVYGVADQAALEAIYDELARDRDVRRLPDGSLETVDDVGFVLGFQVSCRKPLALPAEAVNAPGAPAQRPANVIGADEQAEARPRTLSHVVYFVPDAVKAEAFYVERLGFRCTDRFTGVGPFLQPAGTLDHHTLFLIQTPPFMQGCEHFTFHMGGPTEVMQAGTRLVNKGYQSFWGPGRHKFGSNWFWYFNSPLGCHVEYDADMDLHDEQWAAREASMGADASQLFLFQHRDKWAPSGPPPGGEH</sequence>
<dbReference type="RefSeq" id="WP_174948368.1">
    <property type="nucleotide sequence ID" value="NZ_CABVQS010000049.1"/>
</dbReference>
<evidence type="ECO:0000313" key="3">
    <source>
        <dbReference type="Proteomes" id="UP000494109"/>
    </source>
</evidence>
<dbReference type="Gene3D" id="3.10.180.10">
    <property type="entry name" value="2,3-Dihydroxybiphenyl 1,2-Dioxygenase, domain 1"/>
    <property type="match status" value="1"/>
</dbReference>
<organism evidence="2 3">
    <name type="scientific">Burkholderia contaminans</name>
    <dbReference type="NCBI Taxonomy" id="488447"/>
    <lineage>
        <taxon>Bacteria</taxon>
        <taxon>Pseudomonadati</taxon>
        <taxon>Pseudomonadota</taxon>
        <taxon>Betaproteobacteria</taxon>
        <taxon>Burkholderiales</taxon>
        <taxon>Burkholderiaceae</taxon>
        <taxon>Burkholderia</taxon>
        <taxon>Burkholderia cepacia complex</taxon>
    </lineage>
</organism>
<dbReference type="Pfam" id="PF00903">
    <property type="entry name" value="Glyoxalase"/>
    <property type="match status" value="1"/>
</dbReference>
<dbReference type="PROSITE" id="PS51819">
    <property type="entry name" value="VOC"/>
    <property type="match status" value="1"/>
</dbReference>
<dbReference type="SUPFAM" id="SSF54593">
    <property type="entry name" value="Glyoxalase/Bleomycin resistance protein/Dihydroxybiphenyl dioxygenase"/>
    <property type="match status" value="2"/>
</dbReference>
<name>A0A6P3BX45_9BURK</name>
<accession>A0A6P3BX45</accession>
<dbReference type="InterPro" id="IPR037523">
    <property type="entry name" value="VOC_core"/>
</dbReference>
<keyword evidence="2" id="KW-0560">Oxidoreductase</keyword>
<evidence type="ECO:0000259" key="1">
    <source>
        <dbReference type="PROSITE" id="PS51819"/>
    </source>
</evidence>
<protein>
    <submittedName>
        <fullName evidence="2">Glyoxalase/bleomycin resistance protein/dioxygenase</fullName>
    </submittedName>
</protein>
<dbReference type="AlphaFoldDB" id="A0A6P3BX45"/>
<dbReference type="EMBL" id="CABVQS010000049">
    <property type="protein sequence ID" value="VWD64181.1"/>
    <property type="molecule type" value="Genomic_DNA"/>
</dbReference>
<dbReference type="InterPro" id="IPR004360">
    <property type="entry name" value="Glyas_Fos-R_dOase_dom"/>
</dbReference>
<dbReference type="GO" id="GO:0051213">
    <property type="term" value="F:dioxygenase activity"/>
    <property type="evidence" value="ECO:0007669"/>
    <property type="project" value="UniProtKB-KW"/>
</dbReference>
<gene>
    <name evidence="2" type="ORF">BCO71033_07050</name>
</gene>
<dbReference type="InterPro" id="IPR029068">
    <property type="entry name" value="Glyas_Bleomycin-R_OHBP_Dase"/>
</dbReference>